<dbReference type="Proteomes" id="UP000596742">
    <property type="component" value="Unassembled WGS sequence"/>
</dbReference>
<keyword evidence="10" id="KW-1185">Reference proteome</keyword>
<evidence type="ECO:0000256" key="4">
    <source>
        <dbReference type="PROSITE-ProRule" id="PRU00024"/>
    </source>
</evidence>
<feature type="domain" description="B box-type" evidence="8">
    <location>
        <begin position="147"/>
        <end position="188"/>
    </location>
</feature>
<dbReference type="PANTHER" id="PTHR25462">
    <property type="entry name" value="BONUS, ISOFORM C-RELATED"/>
    <property type="match status" value="1"/>
</dbReference>
<dbReference type="GO" id="GO:0006513">
    <property type="term" value="P:protein monoubiquitination"/>
    <property type="evidence" value="ECO:0007669"/>
    <property type="project" value="TreeGrafter"/>
</dbReference>
<accession>A0A8B6EMK5</accession>
<dbReference type="Gene3D" id="3.30.160.60">
    <property type="entry name" value="Classic Zinc Finger"/>
    <property type="match status" value="1"/>
</dbReference>
<keyword evidence="5" id="KW-0175">Coiled coil</keyword>
<evidence type="ECO:0000259" key="7">
    <source>
        <dbReference type="PROSITE" id="PS50089"/>
    </source>
</evidence>
<dbReference type="SUPFAM" id="SSF101898">
    <property type="entry name" value="NHL repeat"/>
    <property type="match status" value="1"/>
</dbReference>
<evidence type="ECO:0000256" key="2">
    <source>
        <dbReference type="ARBA" id="ARBA00022771"/>
    </source>
</evidence>
<name>A0A8B6EMK5_MYTGA</name>
<dbReference type="Gene3D" id="4.10.830.40">
    <property type="match status" value="1"/>
</dbReference>
<dbReference type="Gene3D" id="2.120.10.30">
    <property type="entry name" value="TolB, C-terminal domain"/>
    <property type="match status" value="2"/>
</dbReference>
<dbReference type="InterPro" id="IPR047153">
    <property type="entry name" value="TRIM45/56/19-like"/>
</dbReference>
<dbReference type="InterPro" id="IPR018957">
    <property type="entry name" value="Znf_C3HC4_RING-type"/>
</dbReference>
<dbReference type="GO" id="GO:0008270">
    <property type="term" value="F:zinc ion binding"/>
    <property type="evidence" value="ECO:0007669"/>
    <property type="project" value="UniProtKB-KW"/>
</dbReference>
<evidence type="ECO:0000256" key="6">
    <source>
        <dbReference type="SAM" id="MobiDB-lite"/>
    </source>
</evidence>
<dbReference type="AlphaFoldDB" id="A0A8B6EMK5"/>
<evidence type="ECO:0000256" key="3">
    <source>
        <dbReference type="ARBA" id="ARBA00022833"/>
    </source>
</evidence>
<feature type="coiled-coil region" evidence="5">
    <location>
        <begin position="189"/>
        <end position="216"/>
    </location>
</feature>
<dbReference type="EMBL" id="UYJE01005405">
    <property type="protein sequence ID" value="VDI37163.1"/>
    <property type="molecule type" value="Genomic_DNA"/>
</dbReference>
<evidence type="ECO:0000256" key="5">
    <source>
        <dbReference type="SAM" id="Coils"/>
    </source>
</evidence>
<dbReference type="InterPro" id="IPR011042">
    <property type="entry name" value="6-blade_b-propeller_TolB-like"/>
</dbReference>
<keyword evidence="1" id="KW-0479">Metal-binding</keyword>
<keyword evidence="2 4" id="KW-0863">Zinc-finger</keyword>
<reference evidence="9" key="1">
    <citation type="submission" date="2018-11" db="EMBL/GenBank/DDBJ databases">
        <authorList>
            <person name="Alioto T."/>
            <person name="Alioto T."/>
        </authorList>
    </citation>
    <scope>NUCLEOTIDE SEQUENCE</scope>
</reference>
<dbReference type="Pfam" id="PF00643">
    <property type="entry name" value="zf-B_box"/>
    <property type="match status" value="1"/>
</dbReference>
<gene>
    <name evidence="9" type="ORF">MGAL_10B071283</name>
</gene>
<evidence type="ECO:0000259" key="8">
    <source>
        <dbReference type="PROSITE" id="PS50119"/>
    </source>
</evidence>
<dbReference type="InterPro" id="IPR013083">
    <property type="entry name" value="Znf_RING/FYVE/PHD"/>
</dbReference>
<dbReference type="PROSITE" id="PS50089">
    <property type="entry name" value="ZF_RING_2"/>
    <property type="match status" value="1"/>
</dbReference>
<sequence>MATSPQDFKYPIDHLERCGLCLKTFREPRMLPCFDSFCKDCIAVYMDAKRTGHTFPCPLCTESIDIPEKGANGFDTNIHVAATRAVSAVFQRPDCDICETKDPAVNRCVECAQNMCQGCSKNHLKIKSTRSHHLANMTDPEGRVYLTSKAFCTKHQSEEITFFCIQCQQSICLKCRLTVHENHLTEDLADSATKTRQVLTNALKEAEHTATALHNQYNDYKNYSKNIAIMKGQVLANLVTQTQRLHKHIDEMSIRLSYFVEEETYSEQHYIESRTRELENAITSCKARIRAANQIVECGSDVEIVQATGKLNARMQRIINPSVTFIKPNRLEIDYIPSVVVDEDLEGLFGMLNSRVQSPDYIRTEEVISFRLSDGDDVVNCICPTSNGEAWVTIGWTSEIRLINKTGVTIKSCFISSDIDFIARDKNELLYVSCRAEKCIRKINQEMEIVESIVFDGFPRGLAITTTGSLLVCLPKSKTYFEYSPAHVNIVRQINPDTSDAINYGESGDLFVYPIRVAMNHYGDICVSDNLRHSVTIFEKSGKINSIYYGQKSTDDLGRVSAQNTSRSQLRVSRNNGNEEVISTRGSDGDFEEPIISARSGRSSKGTPIARAIPEPESEMSPFDPRGIACDRFGHVLVADYNSNSVHLLDHSGRFLRLLLTDADGMFGPTSIAIDEDGFLWIGGGNATVRVYRYIKADETKKEPMQRK</sequence>
<keyword evidence="3" id="KW-0862">Zinc</keyword>
<dbReference type="SMART" id="SM00336">
    <property type="entry name" value="BBOX"/>
    <property type="match status" value="2"/>
</dbReference>
<dbReference type="CDD" id="cd19757">
    <property type="entry name" value="Bbox1"/>
    <property type="match status" value="1"/>
</dbReference>
<dbReference type="InterPro" id="IPR001841">
    <property type="entry name" value="Znf_RING"/>
</dbReference>
<dbReference type="PROSITE" id="PS50119">
    <property type="entry name" value="ZF_BBOX"/>
    <property type="match status" value="1"/>
</dbReference>
<feature type="domain" description="RING-type" evidence="7">
    <location>
        <begin position="18"/>
        <end position="61"/>
    </location>
</feature>
<comment type="caution">
    <text evidence="9">The sequence shown here is derived from an EMBL/GenBank/DDBJ whole genome shotgun (WGS) entry which is preliminary data.</text>
</comment>
<dbReference type="PANTHER" id="PTHR25462:SF229">
    <property type="entry name" value="TRANSCRIPTION INTERMEDIARY FACTOR 1-BETA"/>
    <property type="match status" value="1"/>
</dbReference>
<dbReference type="SUPFAM" id="SSF57850">
    <property type="entry name" value="RING/U-box"/>
    <property type="match status" value="1"/>
</dbReference>
<evidence type="ECO:0000313" key="9">
    <source>
        <dbReference type="EMBL" id="VDI37163.1"/>
    </source>
</evidence>
<dbReference type="InterPro" id="IPR000315">
    <property type="entry name" value="Znf_B-box"/>
</dbReference>
<evidence type="ECO:0000313" key="10">
    <source>
        <dbReference type="Proteomes" id="UP000596742"/>
    </source>
</evidence>
<dbReference type="SUPFAM" id="SSF57845">
    <property type="entry name" value="B-box zinc-binding domain"/>
    <property type="match status" value="1"/>
</dbReference>
<dbReference type="Pfam" id="PF00097">
    <property type="entry name" value="zf-C3HC4"/>
    <property type="match status" value="1"/>
</dbReference>
<proteinExistence type="predicted"/>
<dbReference type="OrthoDB" id="6112405at2759"/>
<organism evidence="9 10">
    <name type="scientific">Mytilus galloprovincialis</name>
    <name type="common">Mediterranean mussel</name>
    <dbReference type="NCBI Taxonomy" id="29158"/>
    <lineage>
        <taxon>Eukaryota</taxon>
        <taxon>Metazoa</taxon>
        <taxon>Spiralia</taxon>
        <taxon>Lophotrochozoa</taxon>
        <taxon>Mollusca</taxon>
        <taxon>Bivalvia</taxon>
        <taxon>Autobranchia</taxon>
        <taxon>Pteriomorphia</taxon>
        <taxon>Mytilida</taxon>
        <taxon>Mytiloidea</taxon>
        <taxon>Mytilidae</taxon>
        <taxon>Mytilinae</taxon>
        <taxon>Mytilus</taxon>
    </lineage>
</organism>
<feature type="region of interest" description="Disordered" evidence="6">
    <location>
        <begin position="572"/>
        <end position="623"/>
    </location>
</feature>
<evidence type="ECO:0000256" key="1">
    <source>
        <dbReference type="ARBA" id="ARBA00022723"/>
    </source>
</evidence>
<dbReference type="Gene3D" id="3.30.40.10">
    <property type="entry name" value="Zinc/RING finger domain, C3HC4 (zinc finger)"/>
    <property type="match status" value="1"/>
</dbReference>
<protein>
    <submittedName>
        <fullName evidence="9">Tripartite motif-containing protein 2/3</fullName>
    </submittedName>
</protein>
<dbReference type="GO" id="GO:0061630">
    <property type="term" value="F:ubiquitin protein ligase activity"/>
    <property type="evidence" value="ECO:0007669"/>
    <property type="project" value="TreeGrafter"/>
</dbReference>